<dbReference type="EMBL" id="AB114844">
    <property type="protein sequence ID" value="BAD19032.1"/>
    <property type="molecule type" value="mRNA"/>
</dbReference>
<keyword evidence="4" id="KW-0732">Signal</keyword>
<reference evidence="6" key="1">
    <citation type="journal article" date="2004" name="Sex. Plant Reprod.">
        <title>Distribution of similar self-incompatibility (S) haplotypes in different genera, Raphanus and Brassica.</title>
        <authorList>
            <person name="Okamoto S."/>
            <person name="Sato Y."/>
            <person name="Sakamoto K."/>
            <person name="Nishio T."/>
        </authorList>
    </citation>
    <scope>NUCLEOTIDE SEQUENCE</scope>
</reference>
<proteinExistence type="evidence at transcript level"/>
<keyword evidence="5" id="KW-1015">Disulfide bond</keyword>
<evidence type="ECO:0000256" key="1">
    <source>
        <dbReference type="ARBA" id="ARBA00004613"/>
    </source>
</evidence>
<protein>
    <submittedName>
        <fullName evidence="6">S locus protein 11-19</fullName>
    </submittedName>
</protein>
<evidence type="ECO:0000313" key="6">
    <source>
        <dbReference type="EMBL" id="BAD19032.1"/>
    </source>
</evidence>
<evidence type="ECO:0000256" key="4">
    <source>
        <dbReference type="ARBA" id="ARBA00022729"/>
    </source>
</evidence>
<sequence length="56" mass="5975">HEVEANKIKMCPDPIKLRGKCSESGGLAACAKSFKRKNTAGCSCDDHDEKGSCCCL</sequence>
<name>Q6L8R9_RAPSA</name>
<organism evidence="6">
    <name type="scientific">Raphanus sativus</name>
    <name type="common">Radish</name>
    <name type="synonym">Raphanus raphanistrum var. sativus</name>
    <dbReference type="NCBI Taxonomy" id="3726"/>
    <lineage>
        <taxon>Eukaryota</taxon>
        <taxon>Viridiplantae</taxon>
        <taxon>Streptophyta</taxon>
        <taxon>Embryophyta</taxon>
        <taxon>Tracheophyta</taxon>
        <taxon>Spermatophyta</taxon>
        <taxon>Magnoliopsida</taxon>
        <taxon>eudicotyledons</taxon>
        <taxon>Gunneridae</taxon>
        <taxon>Pentapetalae</taxon>
        <taxon>rosids</taxon>
        <taxon>malvids</taxon>
        <taxon>Brassicales</taxon>
        <taxon>Brassicaceae</taxon>
        <taxon>Brassiceae</taxon>
        <taxon>Raphanus</taxon>
    </lineage>
</organism>
<keyword evidence="3" id="KW-0964">Secreted</keyword>
<feature type="non-terminal residue" evidence="6">
    <location>
        <position position="1"/>
    </location>
</feature>
<comment type="similarity">
    <text evidence="2">Belongs to the DEFL family.</text>
</comment>
<gene>
    <name evidence="6" type="primary">SP11-19</name>
</gene>
<dbReference type="GO" id="GO:0007165">
    <property type="term" value="P:signal transduction"/>
    <property type="evidence" value="ECO:0007669"/>
    <property type="project" value="InterPro"/>
</dbReference>
<evidence type="ECO:0000256" key="3">
    <source>
        <dbReference type="ARBA" id="ARBA00022525"/>
    </source>
</evidence>
<evidence type="ECO:0000256" key="5">
    <source>
        <dbReference type="ARBA" id="ARBA00023157"/>
    </source>
</evidence>
<comment type="subcellular location">
    <subcellularLocation>
        <location evidence="1">Secreted</location>
    </subcellularLocation>
</comment>
<dbReference type="AlphaFoldDB" id="Q6L8R9"/>
<dbReference type="Pfam" id="PF06876">
    <property type="entry name" value="SCRL"/>
    <property type="match status" value="1"/>
</dbReference>
<dbReference type="GO" id="GO:0005576">
    <property type="term" value="C:extracellular region"/>
    <property type="evidence" value="ECO:0007669"/>
    <property type="project" value="UniProtKB-SubCell"/>
</dbReference>
<evidence type="ECO:0000256" key="2">
    <source>
        <dbReference type="ARBA" id="ARBA00006722"/>
    </source>
</evidence>
<dbReference type="InterPro" id="IPR010682">
    <property type="entry name" value="SCRL"/>
</dbReference>
<accession>Q6L8R9</accession>